<dbReference type="Proteomes" id="UP001597307">
    <property type="component" value="Unassembled WGS sequence"/>
</dbReference>
<dbReference type="EMBL" id="JBHUGA010000067">
    <property type="protein sequence ID" value="MFD1848221.1"/>
    <property type="molecule type" value="Genomic_DNA"/>
</dbReference>
<feature type="transmembrane region" description="Helical" evidence="2">
    <location>
        <begin position="141"/>
        <end position="170"/>
    </location>
</feature>
<feature type="transmembrane region" description="Helical" evidence="2">
    <location>
        <begin position="99"/>
        <end position="121"/>
    </location>
</feature>
<feature type="transmembrane region" description="Helical" evidence="2">
    <location>
        <begin position="72"/>
        <end position="92"/>
    </location>
</feature>
<comment type="caution">
    <text evidence="3">The sequence shown here is derived from an EMBL/GenBank/DDBJ whole genome shotgun (WGS) entry which is preliminary data.</text>
</comment>
<accession>A0ABW4QC58</accession>
<dbReference type="InterPro" id="IPR019051">
    <property type="entry name" value="Trp_biosyn_TM_oprn/chp"/>
</dbReference>
<feature type="compositionally biased region" description="Low complexity" evidence="1">
    <location>
        <begin position="1"/>
        <end position="19"/>
    </location>
</feature>
<organism evidence="3 4">
    <name type="scientific">Arthrobacter flavus</name>
    <dbReference type="NCBI Taxonomy" id="95172"/>
    <lineage>
        <taxon>Bacteria</taxon>
        <taxon>Bacillati</taxon>
        <taxon>Actinomycetota</taxon>
        <taxon>Actinomycetes</taxon>
        <taxon>Micrococcales</taxon>
        <taxon>Micrococcaceae</taxon>
        <taxon>Arthrobacter</taxon>
    </lineage>
</organism>
<dbReference type="RefSeq" id="WP_343881779.1">
    <property type="nucleotide sequence ID" value="NZ_BAAAIJ010000059.1"/>
</dbReference>
<reference evidence="4" key="1">
    <citation type="journal article" date="2019" name="Int. J. Syst. Evol. Microbiol.">
        <title>The Global Catalogue of Microorganisms (GCM) 10K type strain sequencing project: providing services to taxonomists for standard genome sequencing and annotation.</title>
        <authorList>
            <consortium name="The Broad Institute Genomics Platform"/>
            <consortium name="The Broad Institute Genome Sequencing Center for Infectious Disease"/>
            <person name="Wu L."/>
            <person name="Ma J."/>
        </authorList>
    </citation>
    <scope>NUCLEOTIDE SEQUENCE [LARGE SCALE GENOMIC DNA]</scope>
    <source>
        <strain evidence="4">JCM 11496</strain>
    </source>
</reference>
<evidence type="ECO:0000313" key="4">
    <source>
        <dbReference type="Proteomes" id="UP001597307"/>
    </source>
</evidence>
<evidence type="ECO:0000256" key="2">
    <source>
        <dbReference type="SAM" id="Phobius"/>
    </source>
</evidence>
<keyword evidence="2" id="KW-0812">Transmembrane</keyword>
<evidence type="ECO:0000313" key="3">
    <source>
        <dbReference type="EMBL" id="MFD1848221.1"/>
    </source>
</evidence>
<keyword evidence="2" id="KW-1133">Transmembrane helix</keyword>
<proteinExistence type="predicted"/>
<protein>
    <submittedName>
        <fullName evidence="3">Trp biosynthesis-associated membrane protein</fullName>
    </submittedName>
</protein>
<feature type="region of interest" description="Disordered" evidence="1">
    <location>
        <begin position="186"/>
        <end position="215"/>
    </location>
</feature>
<keyword evidence="2" id="KW-0472">Membrane</keyword>
<keyword evidence="4" id="KW-1185">Reference proteome</keyword>
<sequence>MNTASGTPHTTGPHHGNTPAAPRAWQRKGTVILATVIFSLIAFASTTQTWLTVILPQDAVQTPDLQIPGSDAATAVTAFALVALAAALAVSIAGRIARILVVAILFIAGVGIAWNSLLVVADPTGAAAPAIGEALGVSTDSGAGLILTLFPWLAAVAGLGLIGAAVWMLLASRSWNRSMRYEKVAAGDSPARKTTAHSDEIDSWDQLTKGKDPTS</sequence>
<gene>
    <name evidence="3" type="ORF">ACFSFX_16675</name>
</gene>
<feature type="transmembrane region" description="Helical" evidence="2">
    <location>
        <begin position="31"/>
        <end position="52"/>
    </location>
</feature>
<feature type="region of interest" description="Disordered" evidence="1">
    <location>
        <begin position="1"/>
        <end position="22"/>
    </location>
</feature>
<evidence type="ECO:0000256" key="1">
    <source>
        <dbReference type="SAM" id="MobiDB-lite"/>
    </source>
</evidence>
<name>A0ABW4QC58_9MICC</name>
<dbReference type="Pfam" id="PF09534">
    <property type="entry name" value="Trp_oprn_chp"/>
    <property type="match status" value="1"/>
</dbReference>